<dbReference type="InterPro" id="IPR027417">
    <property type="entry name" value="P-loop_NTPase"/>
</dbReference>
<accession>A0A0J8G2D4</accession>
<evidence type="ECO:0000313" key="6">
    <source>
        <dbReference type="Proteomes" id="UP000036756"/>
    </source>
</evidence>
<dbReference type="AlphaFoldDB" id="A0A0J8G2D4"/>
<feature type="domain" description="ABC transporter" evidence="4">
    <location>
        <begin position="9"/>
        <end position="261"/>
    </location>
</feature>
<reference evidence="5 6" key="1">
    <citation type="submission" date="2015-06" db="EMBL/GenBank/DDBJ databases">
        <title>Draft genome sequence of the purine-degrading Clostridium cylindrosporum HC-1 (DSM 605).</title>
        <authorList>
            <person name="Poehlein A."/>
            <person name="Schiel-Bengelsdorf B."/>
            <person name="Bengelsdorf F."/>
            <person name="Daniel R."/>
            <person name="Duerre P."/>
        </authorList>
    </citation>
    <scope>NUCLEOTIDE SEQUENCE [LARGE SCALE GENOMIC DNA]</scope>
    <source>
        <strain evidence="5 6">DSM 605</strain>
    </source>
</reference>
<dbReference type="InterPro" id="IPR017871">
    <property type="entry name" value="ABC_transporter-like_CS"/>
</dbReference>
<dbReference type="STRING" id="1121307.CLCY_3c01670"/>
<dbReference type="InterPro" id="IPR003593">
    <property type="entry name" value="AAA+_ATPase"/>
</dbReference>
<evidence type="ECO:0000259" key="4">
    <source>
        <dbReference type="PROSITE" id="PS50893"/>
    </source>
</evidence>
<protein>
    <submittedName>
        <fullName evidence="5">ABC transporter</fullName>
    </submittedName>
</protein>
<sequence length="586" mass="67369">MIKRGNKMIKVDNLSYSFPQKDLYNNISFSLEDGQHCAFIGRNGNGKSTLIDIIMNPEKYMFDGKLDMDPNCRIGYVSQFSEIEKIKDTTVYEYIGTEFIELQNEITSICTQMETSMDIDTLLEKYQQALDAFNAIGGDDFESIIDKKLNLANLTKHKDLMISELSGGEFKLIQVIKEMLSNPDLMIMDEPDVFLDFENLNSLKDLINSHKGTLLIITHNRYLLNHCFNKILHLENMELQEFDGRFIDYNLSLLQTKIELQELAIADNEEIERNAKLVDKLRYIATNNAEAARGRSLKARVKIQERLEARRIKEPFLDIAQPNIIFETDIDVEDTIALKVNDYSVSYDEMLLENINFEIQPTDKVAIIGSNGTGKTTLLRAIFKNNSDSIEISPDIKMAYLSQHQDETLNESNTILEEFFDVGFKTYTDIESYISEYGFEGEIVNQKIGSLSGGEKNLLQLAKVSAIKAGMLLLDEPTSHLDTYSQIALEKAIENYKGAILMISHDYYFISNCMDYVLIIEDKNLRKMTMKKFRRKIYANHFDRDYLEVEQKKKSIETKIELALKDTNFELAKALSEELEELVKLL</sequence>
<keyword evidence="3" id="KW-0067">ATP-binding</keyword>
<dbReference type="Pfam" id="PF00005">
    <property type="entry name" value="ABC_tran"/>
    <property type="match status" value="2"/>
</dbReference>
<evidence type="ECO:0000256" key="3">
    <source>
        <dbReference type="ARBA" id="ARBA00022840"/>
    </source>
</evidence>
<dbReference type="InterPro" id="IPR003439">
    <property type="entry name" value="ABC_transporter-like_ATP-bd"/>
</dbReference>
<dbReference type="GO" id="GO:0005524">
    <property type="term" value="F:ATP binding"/>
    <property type="evidence" value="ECO:0007669"/>
    <property type="project" value="UniProtKB-KW"/>
</dbReference>
<dbReference type="PANTHER" id="PTHR19211:SF14">
    <property type="entry name" value="ATP-BINDING CASSETTE SUB-FAMILY F MEMBER 1"/>
    <property type="match status" value="1"/>
</dbReference>
<dbReference type="InterPro" id="IPR050611">
    <property type="entry name" value="ABCF"/>
</dbReference>
<dbReference type="PATRIC" id="fig|1121307.3.peg.1521"/>
<dbReference type="SUPFAM" id="SSF52540">
    <property type="entry name" value="P-loop containing nucleoside triphosphate hydrolases"/>
    <property type="match status" value="2"/>
</dbReference>
<dbReference type="CDD" id="cd03221">
    <property type="entry name" value="ABCF_EF-3"/>
    <property type="match status" value="1"/>
</dbReference>
<dbReference type="GO" id="GO:0016887">
    <property type="term" value="F:ATP hydrolysis activity"/>
    <property type="evidence" value="ECO:0007669"/>
    <property type="project" value="InterPro"/>
</dbReference>
<dbReference type="SMART" id="SM00382">
    <property type="entry name" value="AAA"/>
    <property type="match status" value="2"/>
</dbReference>
<dbReference type="Proteomes" id="UP000036756">
    <property type="component" value="Unassembled WGS sequence"/>
</dbReference>
<gene>
    <name evidence="5" type="ORF">CLCY_3c01670</name>
</gene>
<evidence type="ECO:0000256" key="2">
    <source>
        <dbReference type="ARBA" id="ARBA00022741"/>
    </source>
</evidence>
<dbReference type="PANTHER" id="PTHR19211">
    <property type="entry name" value="ATP-BINDING TRANSPORT PROTEIN-RELATED"/>
    <property type="match status" value="1"/>
</dbReference>
<proteinExistence type="predicted"/>
<evidence type="ECO:0000256" key="1">
    <source>
        <dbReference type="ARBA" id="ARBA00022737"/>
    </source>
</evidence>
<dbReference type="PROSITE" id="PS00211">
    <property type="entry name" value="ABC_TRANSPORTER_1"/>
    <property type="match status" value="2"/>
</dbReference>
<evidence type="ECO:0000313" key="5">
    <source>
        <dbReference type="EMBL" id="KMT21896.1"/>
    </source>
</evidence>
<feature type="domain" description="ABC transporter" evidence="4">
    <location>
        <begin position="330"/>
        <end position="547"/>
    </location>
</feature>
<keyword evidence="6" id="KW-1185">Reference proteome</keyword>
<dbReference type="EMBL" id="LFVU01000026">
    <property type="protein sequence ID" value="KMT21896.1"/>
    <property type="molecule type" value="Genomic_DNA"/>
</dbReference>
<name>A0A0J8G2D4_CLOCY</name>
<comment type="caution">
    <text evidence="5">The sequence shown here is derived from an EMBL/GenBank/DDBJ whole genome shotgun (WGS) entry which is preliminary data.</text>
</comment>
<organism evidence="5 6">
    <name type="scientific">Clostridium cylindrosporum DSM 605</name>
    <dbReference type="NCBI Taxonomy" id="1121307"/>
    <lineage>
        <taxon>Bacteria</taxon>
        <taxon>Bacillati</taxon>
        <taxon>Bacillota</taxon>
        <taxon>Clostridia</taxon>
        <taxon>Eubacteriales</taxon>
        <taxon>Clostridiaceae</taxon>
        <taxon>Clostridium</taxon>
    </lineage>
</organism>
<keyword evidence="2" id="KW-0547">Nucleotide-binding</keyword>
<keyword evidence="1" id="KW-0677">Repeat</keyword>
<dbReference type="PROSITE" id="PS50893">
    <property type="entry name" value="ABC_TRANSPORTER_2"/>
    <property type="match status" value="2"/>
</dbReference>
<dbReference type="Gene3D" id="3.40.50.300">
    <property type="entry name" value="P-loop containing nucleotide triphosphate hydrolases"/>
    <property type="match status" value="2"/>
</dbReference>